<dbReference type="AlphaFoldDB" id="A0AAJ0HAM0"/>
<dbReference type="Proteomes" id="UP001275084">
    <property type="component" value="Unassembled WGS sequence"/>
</dbReference>
<dbReference type="EMBL" id="JAUIQD010000006">
    <property type="protein sequence ID" value="KAK3346089.1"/>
    <property type="molecule type" value="Genomic_DNA"/>
</dbReference>
<keyword evidence="1" id="KW-0732">Signal</keyword>
<name>A0AAJ0HAM0_9PEZI</name>
<organism evidence="2 3">
    <name type="scientific">Lasiosphaeria hispida</name>
    <dbReference type="NCBI Taxonomy" id="260671"/>
    <lineage>
        <taxon>Eukaryota</taxon>
        <taxon>Fungi</taxon>
        <taxon>Dikarya</taxon>
        <taxon>Ascomycota</taxon>
        <taxon>Pezizomycotina</taxon>
        <taxon>Sordariomycetes</taxon>
        <taxon>Sordariomycetidae</taxon>
        <taxon>Sordariales</taxon>
        <taxon>Lasiosphaeriaceae</taxon>
        <taxon>Lasiosphaeria</taxon>
    </lineage>
</organism>
<comment type="caution">
    <text evidence="2">The sequence shown here is derived from an EMBL/GenBank/DDBJ whole genome shotgun (WGS) entry which is preliminary data.</text>
</comment>
<evidence type="ECO:0000313" key="3">
    <source>
        <dbReference type="Proteomes" id="UP001275084"/>
    </source>
</evidence>
<reference evidence="2" key="2">
    <citation type="submission" date="2023-06" db="EMBL/GenBank/DDBJ databases">
        <authorList>
            <consortium name="Lawrence Berkeley National Laboratory"/>
            <person name="Haridas S."/>
            <person name="Hensen N."/>
            <person name="Bonometti L."/>
            <person name="Westerberg I."/>
            <person name="Brannstrom I.O."/>
            <person name="Guillou S."/>
            <person name="Cros-Aarteil S."/>
            <person name="Calhoun S."/>
            <person name="Kuo A."/>
            <person name="Mondo S."/>
            <person name="Pangilinan J."/>
            <person name="Riley R."/>
            <person name="Labutti K."/>
            <person name="Andreopoulos B."/>
            <person name="Lipzen A."/>
            <person name="Chen C."/>
            <person name="Yanf M."/>
            <person name="Daum C."/>
            <person name="Ng V."/>
            <person name="Clum A."/>
            <person name="Steindorff A."/>
            <person name="Ohm R."/>
            <person name="Martin F."/>
            <person name="Silar P."/>
            <person name="Natvig D."/>
            <person name="Lalanne C."/>
            <person name="Gautier V."/>
            <person name="Ament-Velasquez S.L."/>
            <person name="Kruys A."/>
            <person name="Hutchinson M.I."/>
            <person name="Powell A.J."/>
            <person name="Barry K."/>
            <person name="Miller A.N."/>
            <person name="Grigoriev I.V."/>
            <person name="Debuchy R."/>
            <person name="Gladieux P."/>
            <person name="Thoren M.H."/>
            <person name="Johannesson H."/>
        </authorList>
    </citation>
    <scope>NUCLEOTIDE SEQUENCE</scope>
    <source>
        <strain evidence="2">CBS 955.72</strain>
    </source>
</reference>
<evidence type="ECO:0000256" key="1">
    <source>
        <dbReference type="SAM" id="SignalP"/>
    </source>
</evidence>
<sequence>MSTVQCTFLNAGILCSFFSWTCCPWDQVLKTSHLTSRTGKESERVVVKCAVVKCAVKYPQSVNLIALEKSTQAPTA</sequence>
<reference evidence="2" key="1">
    <citation type="journal article" date="2023" name="Mol. Phylogenet. Evol.">
        <title>Genome-scale phylogeny and comparative genomics of the fungal order Sordariales.</title>
        <authorList>
            <person name="Hensen N."/>
            <person name="Bonometti L."/>
            <person name="Westerberg I."/>
            <person name="Brannstrom I.O."/>
            <person name="Guillou S."/>
            <person name="Cros-Aarteil S."/>
            <person name="Calhoun S."/>
            <person name="Haridas S."/>
            <person name="Kuo A."/>
            <person name="Mondo S."/>
            <person name="Pangilinan J."/>
            <person name="Riley R."/>
            <person name="LaButti K."/>
            <person name="Andreopoulos B."/>
            <person name="Lipzen A."/>
            <person name="Chen C."/>
            <person name="Yan M."/>
            <person name="Daum C."/>
            <person name="Ng V."/>
            <person name="Clum A."/>
            <person name="Steindorff A."/>
            <person name="Ohm R.A."/>
            <person name="Martin F."/>
            <person name="Silar P."/>
            <person name="Natvig D.O."/>
            <person name="Lalanne C."/>
            <person name="Gautier V."/>
            <person name="Ament-Velasquez S.L."/>
            <person name="Kruys A."/>
            <person name="Hutchinson M.I."/>
            <person name="Powell A.J."/>
            <person name="Barry K."/>
            <person name="Miller A.N."/>
            <person name="Grigoriev I.V."/>
            <person name="Debuchy R."/>
            <person name="Gladieux P."/>
            <person name="Hiltunen Thoren M."/>
            <person name="Johannesson H."/>
        </authorList>
    </citation>
    <scope>NUCLEOTIDE SEQUENCE</scope>
    <source>
        <strain evidence="2">CBS 955.72</strain>
    </source>
</reference>
<evidence type="ECO:0008006" key="4">
    <source>
        <dbReference type="Google" id="ProtNLM"/>
    </source>
</evidence>
<keyword evidence="3" id="KW-1185">Reference proteome</keyword>
<evidence type="ECO:0000313" key="2">
    <source>
        <dbReference type="EMBL" id="KAK3346089.1"/>
    </source>
</evidence>
<feature type="signal peptide" evidence="1">
    <location>
        <begin position="1"/>
        <end position="21"/>
    </location>
</feature>
<proteinExistence type="predicted"/>
<protein>
    <recommendedName>
        <fullName evidence="4">Secreted protein</fullName>
    </recommendedName>
</protein>
<gene>
    <name evidence="2" type="ORF">B0T25DRAFT_268208</name>
</gene>
<feature type="chain" id="PRO_5042482695" description="Secreted protein" evidence="1">
    <location>
        <begin position="22"/>
        <end position="76"/>
    </location>
</feature>
<accession>A0AAJ0HAM0</accession>